<evidence type="ECO:0000313" key="8">
    <source>
        <dbReference type="EMBL" id="KAG5837103.1"/>
    </source>
</evidence>
<feature type="coiled-coil region" evidence="5">
    <location>
        <begin position="1409"/>
        <end position="1443"/>
    </location>
</feature>
<reference evidence="8" key="1">
    <citation type="submission" date="2021-01" db="EMBL/GenBank/DDBJ databases">
        <title>A chromosome-scale assembly of European eel, Anguilla anguilla.</title>
        <authorList>
            <person name="Henkel C."/>
            <person name="Jong-Raadsen S.A."/>
            <person name="Dufour S."/>
            <person name="Weltzien F.-A."/>
            <person name="Palstra A.P."/>
            <person name="Pelster B."/>
            <person name="Spaink H.P."/>
            <person name="Van Den Thillart G.E."/>
            <person name="Jansen H."/>
            <person name="Zahm M."/>
            <person name="Klopp C."/>
            <person name="Cedric C."/>
            <person name="Louis A."/>
            <person name="Berthelot C."/>
            <person name="Parey E."/>
            <person name="Roest Crollius H."/>
            <person name="Montfort J."/>
            <person name="Robinson-Rechavi M."/>
            <person name="Bucao C."/>
            <person name="Bouchez O."/>
            <person name="Gislard M."/>
            <person name="Lluch J."/>
            <person name="Milhes M."/>
            <person name="Lampietro C."/>
            <person name="Lopez Roques C."/>
            <person name="Donnadieu C."/>
            <person name="Braasch I."/>
            <person name="Desvignes T."/>
            <person name="Postlethwait J."/>
            <person name="Bobe J."/>
            <person name="Guiguen Y."/>
            <person name="Dirks R."/>
        </authorList>
    </citation>
    <scope>NUCLEOTIDE SEQUENCE</scope>
    <source>
        <strain evidence="8">Tag_6206</strain>
        <tissue evidence="8">Liver</tissue>
    </source>
</reference>
<feature type="compositionally biased region" description="Low complexity" evidence="6">
    <location>
        <begin position="1768"/>
        <end position="1778"/>
    </location>
</feature>
<evidence type="ECO:0000259" key="7">
    <source>
        <dbReference type="Pfam" id="PF21670"/>
    </source>
</evidence>
<dbReference type="PANTHER" id="PTHR18902:SF24">
    <property type="entry name" value="NUCLEAR MITOTIC APPARATUS PROTEIN 1"/>
    <property type="match status" value="1"/>
</dbReference>
<proteinExistence type="predicted"/>
<feature type="region of interest" description="Disordered" evidence="6">
    <location>
        <begin position="556"/>
        <end position="577"/>
    </location>
</feature>
<keyword evidence="3" id="KW-0597">Phosphoprotein</keyword>
<name>A0A9D3RNK3_ANGAN</name>
<feature type="compositionally biased region" description="Polar residues" evidence="6">
    <location>
        <begin position="566"/>
        <end position="577"/>
    </location>
</feature>
<dbReference type="GO" id="GO:0008017">
    <property type="term" value="F:microtubule binding"/>
    <property type="evidence" value="ECO:0007669"/>
    <property type="project" value="TreeGrafter"/>
</dbReference>
<feature type="compositionally biased region" description="Polar residues" evidence="6">
    <location>
        <begin position="2004"/>
        <end position="2013"/>
    </location>
</feature>
<feature type="region of interest" description="Disordered" evidence="6">
    <location>
        <begin position="1755"/>
        <end position="1778"/>
    </location>
</feature>
<dbReference type="EMBL" id="JAFIRN010000013">
    <property type="protein sequence ID" value="KAG5837103.1"/>
    <property type="molecule type" value="Genomic_DNA"/>
</dbReference>
<dbReference type="PANTHER" id="PTHR18902">
    <property type="entry name" value="NUCLEAR MITOTIC APPARATUS PROTEIN 1-RELATED"/>
    <property type="match status" value="1"/>
</dbReference>
<evidence type="ECO:0000256" key="3">
    <source>
        <dbReference type="ARBA" id="ARBA00022553"/>
    </source>
</evidence>
<feature type="region of interest" description="Disordered" evidence="6">
    <location>
        <begin position="1979"/>
        <end position="2047"/>
    </location>
</feature>
<feature type="region of interest" description="Disordered" evidence="6">
    <location>
        <begin position="1602"/>
        <end position="1654"/>
    </location>
</feature>
<organism evidence="8 9">
    <name type="scientific">Anguilla anguilla</name>
    <name type="common">European freshwater eel</name>
    <name type="synonym">Muraena anguilla</name>
    <dbReference type="NCBI Taxonomy" id="7936"/>
    <lineage>
        <taxon>Eukaryota</taxon>
        <taxon>Metazoa</taxon>
        <taxon>Chordata</taxon>
        <taxon>Craniata</taxon>
        <taxon>Vertebrata</taxon>
        <taxon>Euteleostomi</taxon>
        <taxon>Actinopterygii</taxon>
        <taxon>Neopterygii</taxon>
        <taxon>Teleostei</taxon>
        <taxon>Anguilliformes</taxon>
        <taxon>Anguillidae</taxon>
        <taxon>Anguilla</taxon>
    </lineage>
</organism>
<dbReference type="GO" id="GO:0000922">
    <property type="term" value="C:spindle pole"/>
    <property type="evidence" value="ECO:0007669"/>
    <property type="project" value="TreeGrafter"/>
</dbReference>
<feature type="compositionally biased region" description="Basic and acidic residues" evidence="6">
    <location>
        <begin position="556"/>
        <end position="565"/>
    </location>
</feature>
<gene>
    <name evidence="8" type="ORF">ANANG_G00235710</name>
</gene>
<dbReference type="Proteomes" id="UP001044222">
    <property type="component" value="Chromosome 13"/>
</dbReference>
<dbReference type="GO" id="GO:0005876">
    <property type="term" value="C:spindle microtubule"/>
    <property type="evidence" value="ECO:0007669"/>
    <property type="project" value="TreeGrafter"/>
</dbReference>
<feature type="coiled-coil region" evidence="5">
    <location>
        <begin position="1482"/>
        <end position="1586"/>
    </location>
</feature>
<evidence type="ECO:0000256" key="2">
    <source>
        <dbReference type="ARBA" id="ARBA00022490"/>
    </source>
</evidence>
<comment type="caution">
    <text evidence="8">The sequence shown here is derived from an EMBL/GenBank/DDBJ whole genome shotgun (WGS) entry which is preliminary data.</text>
</comment>
<feature type="coiled-coil region" evidence="5">
    <location>
        <begin position="1113"/>
        <end position="1380"/>
    </location>
</feature>
<dbReference type="GO" id="GO:0000132">
    <property type="term" value="P:establishment of mitotic spindle orientation"/>
    <property type="evidence" value="ECO:0007669"/>
    <property type="project" value="TreeGrafter"/>
</dbReference>
<keyword evidence="9" id="KW-1185">Reference proteome</keyword>
<feature type="coiled-coil region" evidence="5">
    <location>
        <begin position="210"/>
        <end position="324"/>
    </location>
</feature>
<feature type="domain" description="Nuclear mitotic apparatus protein 1 N-terminal hook" evidence="7">
    <location>
        <begin position="6"/>
        <end position="152"/>
    </location>
</feature>
<dbReference type="Pfam" id="PF21670">
    <property type="entry name" value="HOOK_N_NuMA"/>
    <property type="match status" value="1"/>
</dbReference>
<dbReference type="GO" id="GO:0005813">
    <property type="term" value="C:centrosome"/>
    <property type="evidence" value="ECO:0007669"/>
    <property type="project" value="TreeGrafter"/>
</dbReference>
<evidence type="ECO:0000256" key="4">
    <source>
        <dbReference type="ARBA" id="ARBA00023054"/>
    </source>
</evidence>
<keyword evidence="2" id="KW-0963">Cytoplasm</keyword>
<feature type="region of interest" description="Disordered" evidence="6">
    <location>
        <begin position="1919"/>
        <end position="1952"/>
    </location>
</feature>
<protein>
    <recommendedName>
        <fullName evidence="7">Nuclear mitotic apparatus protein 1 N-terminal hook domain-containing protein</fullName>
    </recommendedName>
</protein>
<dbReference type="GO" id="GO:0005737">
    <property type="term" value="C:cytoplasm"/>
    <property type="evidence" value="ECO:0007669"/>
    <property type="project" value="UniProtKB-SubCell"/>
</dbReference>
<dbReference type="InterPro" id="IPR048724">
    <property type="entry name" value="NuMA_N_HOOK"/>
</dbReference>
<feature type="coiled-coil region" evidence="5">
    <location>
        <begin position="364"/>
        <end position="446"/>
    </location>
</feature>
<keyword evidence="4 5" id="KW-0175">Coiled coil</keyword>
<dbReference type="InterPro" id="IPR051841">
    <property type="entry name" value="MT-Golgi_org_protein"/>
</dbReference>
<comment type="subcellular location">
    <subcellularLocation>
        <location evidence="1">Cytoplasm</location>
    </subcellularLocation>
</comment>
<sequence length="2047" mass="233083">MALHRQKEDVLLAWINSLRLANPVNNIILLQDGILLLKLICKLKGQEVQELLDQPTQKRLEFVSDFLRTHCRYKADRGAIISWDNILNRKDLDIELSKVVVLLMCHTIVNELLITDELDHKTEIQMAAVLRFVLDNENSLHLSENLEKFLQKPFTVCLPSDSSTSSFSDESPVLSRIRRPEVKFLELMTVASSSAGSPIQEVLNTPQFQLRKVRKQLAEERDMRDELERELANTSQLVAERELQISQLQHRLQRLMRDNAEQDQEPKALEELQNKNEGLLKHLHEVLKQCQDLKTNKGQMEKKIDQLTEENGDLSVNIKDMVARLSSAQTMVDTLSEEQQASQAEWESKKMFFETELCQAVSEKESLSEQIQILRGKISILEDELRKAQAQTQERGEVMGPIMEWERLNQEISELTCKLLQLQETILQLEKEKGEMQAKHEMEKNKFESEVSHLQGLISELQHTLCVLRGEREALEQISREQQATMTSQISAMNAEIARLSDVIHQKELAATVFSQQVAEEQKQKEILMQNMEKQDQINQETVQGLSQQVKHLETTLKSKEEESSRQQTTLQEASESAIQERDTILVEYHQFRQAKEEEVLDLNKQVRQLEEQREVERSLLSDLRREKEELHLKLISLESAIRDLQNELEVESRKHRETLAAKLQKHSQMESEITELGHRVQQLLMDIKLMGQQLNEAQQEKRHAESCVEELKIECRELSNALSAERDHSLHLAKERAAEVEMLSANVQTKTEEVEKLAKETEQYLVELEATRTAKSTVESHLNSVIEKHQAEICTLHLELTDVQGLVKQKEAEKELLQDEISTKEEEVKIQQERVLYLQSETAQMEELRQNLAEEEKRHQMTKQDADARMAEVQLLRVSLDEKEDKISTLLQSIQALEEKACALQDVQNKESEDYKHSVSELEQRVAESQAQICKKVTAFETQSQLVLSLQKDLALEQARAVSLEENLKALESALRTQKMQEKELREESIVHREELNRQKADLEKLHQEMLLIQEEKREAESREVIATEKITILQAEVLSVSSLATERNESLEHMKKEFAAVSIELNCLKEQDIERNKLAAADCKRQEEAIHKLHRDLLSASSLSSERDQEIQMLQTKVSSLKKELEMQEEMQCLRDQETNAMRSKCRELEEKMTQLEAQVQEASTLASGKESELCTLRSELKERENLRLNAAETEAAQRRELEEKVSQLEAQVQEASTLASGKELELCTLRSEFKERENLRLNAAETEAAQRRELEEKVAQLQAQVLGASTLASGKESELCTLRSELKERENLRLNAAETEAAQRRELEEKVSQLEAQVLEASTLASGKELELCTLRSEFKERENLRLNAAETEAAQRRELEEKVAQLEAQLLEASTNVSLRESELSSLHKGMEEIIANLKAKLLSASTQEENATKLQQQIAALRHTNEELLLIREGLQKEQEVSQKLTEDLATQLQLAREELSTLRPLRGEMAERSQLNTDLQEQLSLKSEALEHYKAQVENAKIHYNGKKQQLLEANEKIQALTTALETNEQEVKTLTEQIQVLQLELEQARATEKNFLFNINSLQAQLDYADKQLREQKSLGKCEELKPKETVYQKVTEKQQDTSGDSLDLSLEDSLNSTRRPSKREESSTPVLRSSERLQAKQRARGGESLETLYFTPMSVRNAVDGKLESSITSLGELVLDSAKRSHSARRRTTQVINITMTKKTPGRVEADPEDGFTSALSLQSAQSFPNLANQRCRPFSLEFSEEATTSDQLRHLPGYRRSAAHSAAPPRSISTFRVGAENEPDHSEDWMRIAELQARNQACLPHLKSSYPIESRPSLGNPSFTITDDDLKMGDPNETIRRASMMPSQITDSLASHRLSMLPGQIHDAPLSRRETMLPGEIGSRAASQHAALHPKRCASNAQNTRAATLPLKRGGCDLPGPDTPETKKLASCFPRPMTPKDRNDRRFALQNSQNRPPNTPVERRQSMMFSIENTPKKNGKSFLQKGINKMRASTRKSPGSTSKIPRSAKSPAGRSLSAGPPESTATSLQRSPPAPGSL</sequence>
<feature type="compositionally biased region" description="Low complexity" evidence="6">
    <location>
        <begin position="1608"/>
        <end position="1622"/>
    </location>
</feature>
<dbReference type="CDD" id="cd22224">
    <property type="entry name" value="HkD_NuMA"/>
    <property type="match status" value="1"/>
</dbReference>
<accession>A0A9D3RNK3</accession>
<evidence type="ECO:0000313" key="9">
    <source>
        <dbReference type="Proteomes" id="UP001044222"/>
    </source>
</evidence>
<evidence type="ECO:0000256" key="6">
    <source>
        <dbReference type="SAM" id="MobiDB-lite"/>
    </source>
</evidence>
<evidence type="ECO:0000256" key="1">
    <source>
        <dbReference type="ARBA" id="ARBA00004496"/>
    </source>
</evidence>
<feature type="coiled-coil region" evidence="5">
    <location>
        <begin position="801"/>
        <end position="1024"/>
    </location>
</feature>
<evidence type="ECO:0000256" key="5">
    <source>
        <dbReference type="SAM" id="Coils"/>
    </source>
</evidence>